<reference evidence="3" key="1">
    <citation type="submission" date="2021-05" db="EMBL/GenBank/DDBJ databases">
        <authorList>
            <person name="Pietrasiak N."/>
            <person name="Ward R."/>
            <person name="Stajich J.E."/>
            <person name="Kurbessoian T."/>
        </authorList>
    </citation>
    <scope>NUCLEOTIDE SEQUENCE</scope>
    <source>
        <strain evidence="3">JT2-VF2</strain>
    </source>
</reference>
<evidence type="ECO:0000259" key="2">
    <source>
        <dbReference type="Pfam" id="PF00188"/>
    </source>
</evidence>
<dbReference type="Gene3D" id="3.40.33.10">
    <property type="entry name" value="CAP"/>
    <property type="match status" value="1"/>
</dbReference>
<dbReference type="PANTHER" id="PTHR31157:SF1">
    <property type="entry name" value="SCP DOMAIN-CONTAINING PROTEIN"/>
    <property type="match status" value="1"/>
</dbReference>
<feature type="domain" description="SCP" evidence="2">
    <location>
        <begin position="66"/>
        <end position="178"/>
    </location>
</feature>
<dbReference type="Proteomes" id="UP000715781">
    <property type="component" value="Unassembled WGS sequence"/>
</dbReference>
<dbReference type="PANTHER" id="PTHR31157">
    <property type="entry name" value="SCP DOMAIN-CONTAINING PROTEIN"/>
    <property type="match status" value="1"/>
</dbReference>
<dbReference type="InterPro" id="IPR014044">
    <property type="entry name" value="CAP_dom"/>
</dbReference>
<dbReference type="Pfam" id="PF00188">
    <property type="entry name" value="CAP"/>
    <property type="match status" value="1"/>
</dbReference>
<dbReference type="AlphaFoldDB" id="A0A951Q3G8"/>
<sequence length="182" mass="19596">MFRQTAFGIALSTLVLASGLTTAPIPGHSSTNKPTHNKPLSISLNQVATSSTTFKTTALEKSVFAQINRYRVSQGLPKLALNASITRQARIHSQNMAKGKVPFSHQGFKGRVTAIPIIYNSAAENVAFNQGYSDPAAQAVIGWLDSPGHLKNIRGKYNLTGIGVAANEEGEVYLTQIFLRTQ</sequence>
<proteinExistence type="predicted"/>
<evidence type="ECO:0000313" key="4">
    <source>
        <dbReference type="Proteomes" id="UP000715781"/>
    </source>
</evidence>
<reference evidence="3" key="2">
    <citation type="journal article" date="2022" name="Microbiol. Resour. Announc.">
        <title>Metagenome Sequencing to Explore Phylogenomics of Terrestrial Cyanobacteria.</title>
        <authorList>
            <person name="Ward R.D."/>
            <person name="Stajich J.E."/>
            <person name="Johansen J.R."/>
            <person name="Huntemann M."/>
            <person name="Clum A."/>
            <person name="Foster B."/>
            <person name="Foster B."/>
            <person name="Roux S."/>
            <person name="Palaniappan K."/>
            <person name="Varghese N."/>
            <person name="Mukherjee S."/>
            <person name="Reddy T.B.K."/>
            <person name="Daum C."/>
            <person name="Copeland A."/>
            <person name="Chen I.A."/>
            <person name="Ivanova N.N."/>
            <person name="Kyrpides N.C."/>
            <person name="Shapiro N."/>
            <person name="Eloe-Fadrosh E.A."/>
            <person name="Pietrasiak N."/>
        </authorList>
    </citation>
    <scope>NUCLEOTIDE SEQUENCE</scope>
    <source>
        <strain evidence="3">JT2-VF2</strain>
    </source>
</reference>
<keyword evidence="1" id="KW-0732">Signal</keyword>
<feature type="signal peptide" evidence="1">
    <location>
        <begin position="1"/>
        <end position="23"/>
    </location>
</feature>
<gene>
    <name evidence="3" type="ORF">KME32_21275</name>
</gene>
<protein>
    <submittedName>
        <fullName evidence="3">CAP domain-containing protein</fullName>
    </submittedName>
</protein>
<organism evidence="3 4">
    <name type="scientific">Mojavia pulchra JT2-VF2</name>
    <dbReference type="NCBI Taxonomy" id="287848"/>
    <lineage>
        <taxon>Bacteria</taxon>
        <taxon>Bacillati</taxon>
        <taxon>Cyanobacteriota</taxon>
        <taxon>Cyanophyceae</taxon>
        <taxon>Nostocales</taxon>
        <taxon>Nostocaceae</taxon>
    </lineage>
</organism>
<dbReference type="CDD" id="cd05379">
    <property type="entry name" value="CAP_bacterial"/>
    <property type="match status" value="1"/>
</dbReference>
<dbReference type="EMBL" id="JAHHHN010000014">
    <property type="protein sequence ID" value="MBW4563625.1"/>
    <property type="molecule type" value="Genomic_DNA"/>
</dbReference>
<evidence type="ECO:0000313" key="3">
    <source>
        <dbReference type="EMBL" id="MBW4563625.1"/>
    </source>
</evidence>
<comment type="caution">
    <text evidence="3">The sequence shown here is derived from an EMBL/GenBank/DDBJ whole genome shotgun (WGS) entry which is preliminary data.</text>
</comment>
<dbReference type="InterPro" id="IPR035940">
    <property type="entry name" value="CAP_sf"/>
</dbReference>
<evidence type="ECO:0000256" key="1">
    <source>
        <dbReference type="SAM" id="SignalP"/>
    </source>
</evidence>
<feature type="chain" id="PRO_5037235627" evidence="1">
    <location>
        <begin position="24"/>
        <end position="182"/>
    </location>
</feature>
<name>A0A951Q3G8_9NOST</name>
<accession>A0A951Q3G8</accession>
<dbReference type="SUPFAM" id="SSF55797">
    <property type="entry name" value="PR-1-like"/>
    <property type="match status" value="1"/>
</dbReference>